<dbReference type="EMBL" id="CP098809">
    <property type="protein sequence ID" value="USJ27839.1"/>
    <property type="molecule type" value="Genomic_DNA"/>
</dbReference>
<evidence type="ECO:0000259" key="1">
    <source>
        <dbReference type="Pfam" id="PF01593"/>
    </source>
</evidence>
<dbReference type="Proteomes" id="UP001055460">
    <property type="component" value="Plasmid pB"/>
</dbReference>
<dbReference type="SUPFAM" id="SSF51905">
    <property type="entry name" value="FAD/NAD(P)-binding domain"/>
    <property type="match status" value="1"/>
</dbReference>
<accession>A0A9Q8YHV4</accession>
<dbReference type="Gene3D" id="3.50.50.60">
    <property type="entry name" value="FAD/NAD(P)-binding domain"/>
    <property type="match status" value="1"/>
</dbReference>
<proteinExistence type="predicted"/>
<dbReference type="AlphaFoldDB" id="A0A9Q8YHV4"/>
<dbReference type="Gene3D" id="3.30.70.1990">
    <property type="match status" value="1"/>
</dbReference>
<dbReference type="Pfam" id="PF01593">
    <property type="entry name" value="Amino_oxidase"/>
    <property type="match status" value="1"/>
</dbReference>
<keyword evidence="2" id="KW-0614">Plasmid</keyword>
<dbReference type="FunFam" id="1.10.405.20:FF:000001">
    <property type="entry name" value="Amine oxidase"/>
    <property type="match status" value="1"/>
</dbReference>
<reference evidence="2" key="1">
    <citation type="submission" date="2022-06" db="EMBL/GenBank/DDBJ databases">
        <title>Physiological and biochemical characterization and genomic elucidation of a strain of the genus Ensifer adhaerens M8 that combines arsenic oxidation and chromium reduction.</title>
        <authorList>
            <person name="Li X."/>
            <person name="Yu c."/>
        </authorList>
    </citation>
    <scope>NUCLEOTIDE SEQUENCE</scope>
    <source>
        <strain evidence="2">M8</strain>
        <plasmid evidence="2">pB</plasmid>
    </source>
</reference>
<evidence type="ECO:0000313" key="3">
    <source>
        <dbReference type="Proteomes" id="UP001055460"/>
    </source>
</evidence>
<dbReference type="InterPro" id="IPR002937">
    <property type="entry name" value="Amino_oxidase"/>
</dbReference>
<sequence>MRFDRGMRGEFGQRRVAVIGAGISGMSAAWLLGKSLEVVLYEAGDKPGGHANTVFAPTAVGPVPVDTGFIVYNDRNYPNLVALFDHLDVPTQASNMSFSASLDGGAFEYSGSGLTGLFGQPLNALRPRFWRILSDILRFYREAPKALNRLNLASKTLGEYLDENGYSNAFVTDHLLPMGAAIWSTTTKRMRDYPLHAFIRFCDSHGLLALTDRPRWRTVTGGSREYVSRLMSDYCGELRTSRAVREIRREVGTVVITDRDGNRDTFTDVVIATHADLALAMLAEPDARERELLSAISYTSNKAVLHSDTSLMPRRRNVWSSWNYIGASDDCGERQLCVTYWMNRLQGIDPATPLFVTLNPHQKIASERIIATFDYDHPLFDQRALASQKELWDLQGRGGVWFCGAYFGSGFHEDGLQSGLAVAEAISGERRPWTVRDDSGRLPCEIGYAAAQ</sequence>
<feature type="domain" description="Amine oxidase" evidence="1">
    <location>
        <begin position="23"/>
        <end position="307"/>
    </location>
</feature>
<dbReference type="InterPro" id="IPR036188">
    <property type="entry name" value="FAD/NAD-bd_sf"/>
</dbReference>
<dbReference type="RefSeq" id="WP_113080180.1">
    <property type="nucleotide sequence ID" value="NZ_CP098809.1"/>
</dbReference>
<dbReference type="InterPro" id="IPR050464">
    <property type="entry name" value="Zeta_carotene_desat/Oxidored"/>
</dbReference>
<gene>
    <name evidence="2" type="ORF">NE863_28575</name>
</gene>
<dbReference type="PANTHER" id="PTHR42923">
    <property type="entry name" value="PROTOPORPHYRINOGEN OXIDASE"/>
    <property type="match status" value="1"/>
</dbReference>
<dbReference type="Gene3D" id="1.10.405.20">
    <property type="match status" value="1"/>
</dbReference>
<protein>
    <submittedName>
        <fullName evidence="2">FAD-dependent oxidoreductase</fullName>
    </submittedName>
</protein>
<dbReference type="PANTHER" id="PTHR42923:SF17">
    <property type="entry name" value="AMINE OXIDASE DOMAIN-CONTAINING PROTEIN"/>
    <property type="match status" value="1"/>
</dbReference>
<name>A0A9Q8YHV4_ENSAD</name>
<organism evidence="2 3">
    <name type="scientific">Ensifer adhaerens</name>
    <name type="common">Sinorhizobium morelense</name>
    <dbReference type="NCBI Taxonomy" id="106592"/>
    <lineage>
        <taxon>Bacteria</taxon>
        <taxon>Pseudomonadati</taxon>
        <taxon>Pseudomonadota</taxon>
        <taxon>Alphaproteobacteria</taxon>
        <taxon>Hyphomicrobiales</taxon>
        <taxon>Rhizobiaceae</taxon>
        <taxon>Sinorhizobium/Ensifer group</taxon>
        <taxon>Ensifer</taxon>
    </lineage>
</organism>
<evidence type="ECO:0000313" key="2">
    <source>
        <dbReference type="EMBL" id="USJ27839.1"/>
    </source>
</evidence>
<dbReference type="GO" id="GO:0016491">
    <property type="term" value="F:oxidoreductase activity"/>
    <property type="evidence" value="ECO:0007669"/>
    <property type="project" value="InterPro"/>
</dbReference>
<geneLocation type="plasmid" evidence="2 3">
    <name>pB</name>
</geneLocation>